<dbReference type="InterPro" id="IPR058936">
    <property type="entry name" value="At4g15545-like"/>
</dbReference>
<dbReference type="AlphaFoldDB" id="A0A4Y7IQK2"/>
<evidence type="ECO:0000313" key="3">
    <source>
        <dbReference type="Proteomes" id="UP000316621"/>
    </source>
</evidence>
<name>A0A4Y7IQK2_PAPSO</name>
<dbReference type="InterPro" id="IPR058935">
    <property type="entry name" value="At4g15545-like_C"/>
</dbReference>
<dbReference type="STRING" id="3469.A0A4Y7IQK2"/>
<dbReference type="PANTHER" id="PTHR47383:SF8">
    <property type="entry name" value="OS01G0768300 PROTEIN"/>
    <property type="match status" value="1"/>
</dbReference>
<evidence type="ECO:0000313" key="2">
    <source>
        <dbReference type="EMBL" id="RZC49745.1"/>
    </source>
</evidence>
<organism evidence="2 3">
    <name type="scientific">Papaver somniferum</name>
    <name type="common">Opium poppy</name>
    <dbReference type="NCBI Taxonomy" id="3469"/>
    <lineage>
        <taxon>Eukaryota</taxon>
        <taxon>Viridiplantae</taxon>
        <taxon>Streptophyta</taxon>
        <taxon>Embryophyta</taxon>
        <taxon>Tracheophyta</taxon>
        <taxon>Spermatophyta</taxon>
        <taxon>Magnoliopsida</taxon>
        <taxon>Ranunculales</taxon>
        <taxon>Papaveraceae</taxon>
        <taxon>Papaveroideae</taxon>
        <taxon>Papaver</taxon>
    </lineage>
</organism>
<gene>
    <name evidence="2" type="ORF">C5167_018169</name>
</gene>
<evidence type="ECO:0000259" key="1">
    <source>
        <dbReference type="Pfam" id="PF25972"/>
    </source>
</evidence>
<proteinExistence type="predicted"/>
<feature type="domain" description="At4g15545-like C-terminal" evidence="1">
    <location>
        <begin position="80"/>
        <end position="114"/>
    </location>
</feature>
<dbReference type="PANTHER" id="PTHR47383">
    <property type="entry name" value="OS03G0659800 PROTEIN"/>
    <property type="match status" value="1"/>
</dbReference>
<reference evidence="2 3" key="1">
    <citation type="journal article" date="2018" name="Science">
        <title>The opium poppy genome and morphinan production.</title>
        <authorList>
            <person name="Guo L."/>
            <person name="Winzer T."/>
            <person name="Yang X."/>
            <person name="Li Y."/>
            <person name="Ning Z."/>
            <person name="He Z."/>
            <person name="Teodor R."/>
            <person name="Lu Y."/>
            <person name="Bowser T.A."/>
            <person name="Graham I.A."/>
            <person name="Ye K."/>
        </authorList>
    </citation>
    <scope>NUCLEOTIDE SEQUENCE [LARGE SCALE GENOMIC DNA]</scope>
    <source>
        <strain evidence="3">cv. HN1</strain>
        <tissue evidence="2">Leaves</tissue>
    </source>
</reference>
<keyword evidence="3" id="KW-1185">Reference proteome</keyword>
<sequence length="114" mass="13213">MREFKYITRGYSSVGSPNCTSGCTTKSQYEGRSVRTSQIDGKEIFRQARSDYYGVQFLVTISIDNFESLQLYEIVDIWNCRSTLSYEQFSAFLSNIKELNCQNQTLEETLRKAE</sequence>
<dbReference type="Proteomes" id="UP000316621">
    <property type="component" value="Chromosome 2"/>
</dbReference>
<protein>
    <recommendedName>
        <fullName evidence="1">At4g15545-like C-terminal domain-containing protein</fullName>
    </recommendedName>
</protein>
<dbReference type="EMBL" id="CM010716">
    <property type="protein sequence ID" value="RZC49745.1"/>
    <property type="molecule type" value="Genomic_DNA"/>
</dbReference>
<dbReference type="Pfam" id="PF25972">
    <property type="entry name" value="At4g15545_C"/>
    <property type="match status" value="1"/>
</dbReference>
<accession>A0A4Y7IQK2</accession>
<dbReference type="Gramene" id="RZC49745">
    <property type="protein sequence ID" value="RZC49745"/>
    <property type="gene ID" value="C5167_018169"/>
</dbReference>